<accession>A0A9P8C6C3</accession>
<proteinExistence type="predicted"/>
<protein>
    <submittedName>
        <fullName evidence="1">Uncharacterized protein</fullName>
    </submittedName>
</protein>
<gene>
    <name evidence="1" type="ORF">BJ875DRAFT_282648</name>
</gene>
<dbReference type="EMBL" id="MU251442">
    <property type="protein sequence ID" value="KAG9235092.1"/>
    <property type="molecule type" value="Genomic_DNA"/>
</dbReference>
<name>A0A9P8C6C3_9HELO</name>
<reference evidence="1" key="1">
    <citation type="journal article" date="2021" name="IMA Fungus">
        <title>Genomic characterization of three marine fungi, including Emericellopsis atlantica sp. nov. with signatures of a generalist lifestyle and marine biomass degradation.</title>
        <authorList>
            <person name="Hagestad O.C."/>
            <person name="Hou L."/>
            <person name="Andersen J.H."/>
            <person name="Hansen E.H."/>
            <person name="Altermark B."/>
            <person name="Li C."/>
            <person name="Kuhnert E."/>
            <person name="Cox R.J."/>
            <person name="Crous P.W."/>
            <person name="Spatafora J.W."/>
            <person name="Lail K."/>
            <person name="Amirebrahimi M."/>
            <person name="Lipzen A."/>
            <person name="Pangilinan J."/>
            <person name="Andreopoulos W."/>
            <person name="Hayes R.D."/>
            <person name="Ng V."/>
            <person name="Grigoriev I.V."/>
            <person name="Jackson S.A."/>
            <person name="Sutton T.D.S."/>
            <person name="Dobson A.D.W."/>
            <person name="Rama T."/>
        </authorList>
    </citation>
    <scope>NUCLEOTIDE SEQUENCE</scope>
    <source>
        <strain evidence="1">TRa018bII</strain>
    </source>
</reference>
<sequence>MRWSPFQRRRLLWKVNLRAWISRQDSSFRFFSIHPRSPGLIYPCLTLSYKTILLFLPDAEQYLSRFEEMPTANEFVLTRPGRLDFISSDRDGPSGVSYLHPSRVCEGCHRDGSDGPFVLARVYLSRFLQNRRERFSTRNSLSTTNAPRGKSILECF</sequence>
<evidence type="ECO:0000313" key="1">
    <source>
        <dbReference type="EMBL" id="KAG9235092.1"/>
    </source>
</evidence>
<dbReference type="Proteomes" id="UP000824998">
    <property type="component" value="Unassembled WGS sequence"/>
</dbReference>
<keyword evidence="2" id="KW-1185">Reference proteome</keyword>
<evidence type="ECO:0000313" key="2">
    <source>
        <dbReference type="Proteomes" id="UP000824998"/>
    </source>
</evidence>
<organism evidence="1 2">
    <name type="scientific">Amylocarpus encephaloides</name>
    <dbReference type="NCBI Taxonomy" id="45428"/>
    <lineage>
        <taxon>Eukaryota</taxon>
        <taxon>Fungi</taxon>
        <taxon>Dikarya</taxon>
        <taxon>Ascomycota</taxon>
        <taxon>Pezizomycotina</taxon>
        <taxon>Leotiomycetes</taxon>
        <taxon>Helotiales</taxon>
        <taxon>Helotiales incertae sedis</taxon>
        <taxon>Amylocarpus</taxon>
    </lineage>
</organism>
<comment type="caution">
    <text evidence="1">The sequence shown here is derived from an EMBL/GenBank/DDBJ whole genome shotgun (WGS) entry which is preliminary data.</text>
</comment>
<dbReference type="AlphaFoldDB" id="A0A9P8C6C3"/>